<gene>
    <name evidence="8" type="ORF">IFO69_08965</name>
</gene>
<dbReference type="Pfam" id="PF13004">
    <property type="entry name" value="BACON"/>
    <property type="match status" value="1"/>
</dbReference>
<protein>
    <submittedName>
        <fullName evidence="8">Cellulase family glycosylhydrolase</fullName>
    </submittedName>
</protein>
<dbReference type="SUPFAM" id="SSF51445">
    <property type="entry name" value="(Trans)glycosidases"/>
    <property type="match status" value="1"/>
</dbReference>
<dbReference type="RefSeq" id="WP_192009722.1">
    <property type="nucleotide sequence ID" value="NZ_JACYTQ010000002.1"/>
</dbReference>
<evidence type="ECO:0000313" key="9">
    <source>
        <dbReference type="Proteomes" id="UP000647133"/>
    </source>
</evidence>
<dbReference type="InterPro" id="IPR001547">
    <property type="entry name" value="Glyco_hydro_5"/>
</dbReference>
<dbReference type="PROSITE" id="PS51257">
    <property type="entry name" value="PROKAR_LIPOPROTEIN"/>
    <property type="match status" value="1"/>
</dbReference>
<feature type="signal peptide" evidence="5">
    <location>
        <begin position="1"/>
        <end position="28"/>
    </location>
</feature>
<keyword evidence="3 4" id="KW-0326">Glycosidase</keyword>
<dbReference type="InterPro" id="IPR050386">
    <property type="entry name" value="Glycosyl_hydrolase_5"/>
</dbReference>
<evidence type="ECO:0000256" key="2">
    <source>
        <dbReference type="ARBA" id="ARBA00022801"/>
    </source>
</evidence>
<dbReference type="Gene3D" id="2.60.40.10">
    <property type="entry name" value="Immunoglobulins"/>
    <property type="match status" value="1"/>
</dbReference>
<dbReference type="PANTHER" id="PTHR31297">
    <property type="entry name" value="GLUCAN ENDO-1,6-BETA-GLUCOSIDASE B"/>
    <property type="match status" value="1"/>
</dbReference>
<evidence type="ECO:0000259" key="6">
    <source>
        <dbReference type="Pfam" id="PF00150"/>
    </source>
</evidence>
<evidence type="ECO:0000256" key="4">
    <source>
        <dbReference type="RuleBase" id="RU361153"/>
    </source>
</evidence>
<keyword evidence="1 5" id="KW-0732">Signal</keyword>
<evidence type="ECO:0000256" key="3">
    <source>
        <dbReference type="ARBA" id="ARBA00023295"/>
    </source>
</evidence>
<dbReference type="CDD" id="cd14948">
    <property type="entry name" value="BACON"/>
    <property type="match status" value="1"/>
</dbReference>
<dbReference type="Pfam" id="PF00150">
    <property type="entry name" value="Cellulase"/>
    <property type="match status" value="1"/>
</dbReference>
<feature type="domain" description="BACON" evidence="7">
    <location>
        <begin position="60"/>
        <end position="116"/>
    </location>
</feature>
<reference evidence="8 9" key="1">
    <citation type="submission" date="2020-09" db="EMBL/GenBank/DDBJ databases">
        <title>Echinicola sp. CAU 1574 isolated from sand of Sido Beach.</title>
        <authorList>
            <person name="Kim W."/>
        </authorList>
    </citation>
    <scope>NUCLEOTIDE SEQUENCE [LARGE SCALE GENOMIC DNA]</scope>
    <source>
        <strain evidence="8 9">CAU 1574</strain>
    </source>
</reference>
<comment type="similarity">
    <text evidence="4">Belongs to the glycosyl hydrolase 5 (cellulase A) family.</text>
</comment>
<evidence type="ECO:0000256" key="5">
    <source>
        <dbReference type="SAM" id="SignalP"/>
    </source>
</evidence>
<dbReference type="InterPro" id="IPR017853">
    <property type="entry name" value="GH"/>
</dbReference>
<comment type="caution">
    <text evidence="8">The sequence shown here is derived from an EMBL/GenBank/DDBJ whole genome shotgun (WGS) entry which is preliminary data.</text>
</comment>
<dbReference type="PANTHER" id="PTHR31297:SF17">
    <property type="entry name" value="ENDOGLUCANASE"/>
    <property type="match status" value="1"/>
</dbReference>
<organism evidence="8 9">
    <name type="scientific">Echinicola arenosa</name>
    <dbReference type="NCBI Taxonomy" id="2774144"/>
    <lineage>
        <taxon>Bacteria</taxon>
        <taxon>Pseudomonadati</taxon>
        <taxon>Bacteroidota</taxon>
        <taxon>Cytophagia</taxon>
        <taxon>Cytophagales</taxon>
        <taxon>Cyclobacteriaceae</taxon>
        <taxon>Echinicola</taxon>
    </lineage>
</organism>
<dbReference type="EMBL" id="JACYTQ010000002">
    <property type="protein sequence ID" value="MBD8488873.1"/>
    <property type="molecule type" value="Genomic_DNA"/>
</dbReference>
<dbReference type="InterPro" id="IPR024361">
    <property type="entry name" value="BACON"/>
</dbReference>
<evidence type="ECO:0000256" key="1">
    <source>
        <dbReference type="ARBA" id="ARBA00022729"/>
    </source>
</evidence>
<evidence type="ECO:0000313" key="8">
    <source>
        <dbReference type="EMBL" id="MBD8488873.1"/>
    </source>
</evidence>
<dbReference type="InterPro" id="IPR013783">
    <property type="entry name" value="Ig-like_fold"/>
</dbReference>
<accession>A0ABR9AJA3</accession>
<name>A0ABR9AJA3_9BACT</name>
<dbReference type="Gene3D" id="3.20.20.80">
    <property type="entry name" value="Glycosidases"/>
    <property type="match status" value="1"/>
</dbReference>
<proteinExistence type="inferred from homology"/>
<keyword evidence="2 4" id="KW-0378">Hydrolase</keyword>
<evidence type="ECO:0000259" key="7">
    <source>
        <dbReference type="Pfam" id="PF13004"/>
    </source>
</evidence>
<dbReference type="Proteomes" id="UP000647133">
    <property type="component" value="Unassembled WGS sequence"/>
</dbReference>
<feature type="domain" description="Glycoside hydrolase family 5" evidence="6">
    <location>
        <begin position="156"/>
        <end position="447"/>
    </location>
</feature>
<sequence>MKKPHHSISHFLLALLLFGTLSACSDQADQKPVELTLSSSQLDYDADGGSKEIALTSNSPWEAQTTVNWLSLQPSSGDGNAMLTFTSTNNAETSPRSTTLEIKAGSITKSVSIYQAAYEPKFPDNYIPADASQMRDISSLELAQEMGLGWNLGNSLEAIGGETAWGNPLVTKSLIDAVKAAGFEAVRIPVAWSKFSDEANYTIDETWMNRVEEVVNYVLDNELYAIINIHWDGGWMQPTYAQQDQVNERLSAMWIQIALHFRNYDDHLLFAGSNEVLVEGEYGTPSPENYMVQNGFNQTFVDAVRSTGGRNTYRNLVVQGYNTNIDHTVNFLEIPEDNTTDRLMVEVHYYDPYEFALDENSMISQWGPNATDPSLTASWGNEAHADSQFLKMKTKFIDQGIPVILGEYGAITKMDFKDHEKYREDYIQYLTQSMVNHGLVPFYWDNGFTGNHGFGLFNRATGETIYEELVQNIMLAKK</sequence>
<feature type="chain" id="PRO_5045636484" evidence="5">
    <location>
        <begin position="29"/>
        <end position="478"/>
    </location>
</feature>
<keyword evidence="9" id="KW-1185">Reference proteome</keyword>